<comment type="catalytic activity">
    <reaction evidence="1">
        <text>Release of a C-terminal amino acid with broad specificity, except for -Pro.</text>
        <dbReference type="EC" id="3.4.17.19"/>
    </reaction>
</comment>
<dbReference type="GO" id="GO:0006508">
    <property type="term" value="P:proteolysis"/>
    <property type="evidence" value="ECO:0007669"/>
    <property type="project" value="UniProtKB-UniRule"/>
</dbReference>
<dbReference type="PIRSF" id="PIRSF006615">
    <property type="entry name" value="Zn_crbxpep_Taq"/>
    <property type="match status" value="1"/>
</dbReference>
<dbReference type="GO" id="GO:0046872">
    <property type="term" value="F:metal ion binding"/>
    <property type="evidence" value="ECO:0007669"/>
    <property type="project" value="UniProtKB-KW"/>
</dbReference>
<keyword evidence="1" id="KW-0378">Hydrolase</keyword>
<evidence type="ECO:0000256" key="3">
    <source>
        <dbReference type="PIRSR" id="PIRSR006615-2"/>
    </source>
</evidence>
<keyword evidence="6" id="KW-1185">Reference proteome</keyword>
<dbReference type="GeneID" id="38667573"/>
<keyword evidence="1" id="KW-0482">Metalloprotease</keyword>
<dbReference type="Pfam" id="PF02074">
    <property type="entry name" value="Peptidase_M32"/>
    <property type="match status" value="1"/>
</dbReference>
<dbReference type="InterPro" id="IPR001333">
    <property type="entry name" value="Peptidase_M32_Taq"/>
</dbReference>
<dbReference type="GO" id="GO:0004181">
    <property type="term" value="F:metallocarboxypeptidase activity"/>
    <property type="evidence" value="ECO:0007669"/>
    <property type="project" value="UniProtKB-UniRule"/>
</dbReference>
<feature type="binding site" evidence="2">
    <location>
        <position position="261"/>
    </location>
    <ligand>
        <name>Zn(2+)</name>
        <dbReference type="ChEBI" id="CHEBI:29105"/>
        <note>catalytic</note>
    </ligand>
</feature>
<reference evidence="5" key="1">
    <citation type="journal article" date="2014" name="Int. J. Syst. Evol. Microbiol.">
        <title>Complete genome sequence of Corynebacterium casei LMG S-19264T (=DSM 44701T), isolated from a smear-ripened cheese.</title>
        <authorList>
            <consortium name="US DOE Joint Genome Institute (JGI-PGF)"/>
            <person name="Walter F."/>
            <person name="Albersmeier A."/>
            <person name="Kalinowski J."/>
            <person name="Ruckert C."/>
        </authorList>
    </citation>
    <scope>NUCLEOTIDE SEQUENCE</scope>
    <source>
        <strain evidence="5">JCM 31740</strain>
    </source>
</reference>
<reference evidence="6" key="2">
    <citation type="submission" date="2018-04" db="EMBL/GenBank/DDBJ databases">
        <title>Complete genome sequence of Sulfodiicoccus acidiphilus strain HS-1.</title>
        <authorList>
            <person name="Sakai H.D."/>
            <person name="Kurosawa N."/>
        </authorList>
    </citation>
    <scope>NUCLEOTIDE SEQUENCE [LARGE SCALE GENOMIC DNA]</scope>
    <source>
        <strain evidence="6">HS-1</strain>
    </source>
</reference>
<comment type="similarity">
    <text evidence="1">Belongs to the peptidase M32 family.</text>
</comment>
<evidence type="ECO:0000256" key="2">
    <source>
        <dbReference type="PIRSR" id="PIRSR006615-1"/>
    </source>
</evidence>
<comment type="cofactor">
    <cofactor evidence="2">
        <name>Zn(2+)</name>
        <dbReference type="ChEBI" id="CHEBI:29105"/>
    </cofactor>
    <text evidence="2">Binds 1 zinc ion per subunit.</text>
</comment>
<dbReference type="PANTHER" id="PTHR34217">
    <property type="entry name" value="METAL-DEPENDENT CARBOXYPEPTIDASE"/>
    <property type="match status" value="1"/>
</dbReference>
<name>A0A348B6C3_9CREN</name>
<dbReference type="PRINTS" id="PR00998">
    <property type="entry name" value="CRBOXYPTASET"/>
</dbReference>
<dbReference type="AlphaFoldDB" id="A0A348B6C3"/>
<accession>A0A348B6C3</accession>
<feature type="binding site" evidence="2">
    <location>
        <position position="265"/>
    </location>
    <ligand>
        <name>Zn(2+)</name>
        <dbReference type="ChEBI" id="CHEBI:29105"/>
        <note>catalytic</note>
    </ligand>
</feature>
<dbReference type="PANTHER" id="PTHR34217:SF1">
    <property type="entry name" value="CARBOXYPEPTIDASE 1"/>
    <property type="match status" value="1"/>
</dbReference>
<dbReference type="RefSeq" id="WP_126450999.1">
    <property type="nucleotide sequence ID" value="NZ_AP018553.1"/>
</dbReference>
<protein>
    <recommendedName>
        <fullName evidence="1">Metal-dependent carboxypeptidase</fullName>
        <ecNumber evidence="1">3.4.17.19</ecNumber>
    </recommendedName>
</protein>
<evidence type="ECO:0000313" key="5">
    <source>
        <dbReference type="EMBL" id="GGT97895.1"/>
    </source>
</evidence>
<dbReference type="PROSITE" id="PS52034">
    <property type="entry name" value="PEPTIDASE_M32"/>
    <property type="match status" value="1"/>
</dbReference>
<dbReference type="SUPFAM" id="SSF55486">
    <property type="entry name" value="Metalloproteases ('zincins'), catalytic domain"/>
    <property type="match status" value="1"/>
</dbReference>
<sequence>MDPVIERINTSFKRVKAIRYTQSLMGWDLETYMPPMGAEARGAVAAELSAMEQEAILSLGSLLDRAVERKDLTDVERGIVRVVGRELKFYRAIPQEVLKELSAVTSKASVVWREARKEADFSKFRPYLERIVDLEKTIAEKLGYSKHPYDALLDIYEEGLTVKDVDRIYSELLPASKQVLDKVRAEEKFPASHPLEEVKYEEGSMREVNEHLINLLGMPKEKFRIDVSAHPFTVGLSTGDVRITTRYEGRDFRSTMFSVIHECGHAIYELQLNSELEFTPVGGAASYSIHESQSRFWENVVGRSQEFTSLIYPYLRSKLQFLSGYDREEIYKYFNLVRPSLIRVDADEITYNFHTAIRYEIEKKLIAGDMDAQEIPAAWEELTEKYLGLRPRNDAEGALQDVHWSGGSFGYFPTYTLGNVIAATLGYKVPHLYERVMEGNFGPLKEFLKEKIHRWGSIYSPKELLRKALGVEYEPEYLVRYLQEKYL</sequence>
<evidence type="ECO:0000313" key="4">
    <source>
        <dbReference type="EMBL" id="BBD73725.1"/>
    </source>
</evidence>
<reference evidence="4" key="3">
    <citation type="journal article" date="2019" name="BMC Res. Notes">
        <title>Complete genome sequence of the Sulfodiicoccus acidiphilus strain HS-1T, the first crenarchaeon that lacks polB3, isolated from an acidic hot spring in Ohwaku-dani, Hakone, Japan.</title>
        <authorList>
            <person name="Sakai H.D."/>
            <person name="Kurosawa N."/>
        </authorList>
    </citation>
    <scope>NUCLEOTIDE SEQUENCE</scope>
    <source>
        <strain evidence="4">HS-1</strain>
    </source>
</reference>
<dbReference type="EC" id="3.4.17.19" evidence="1"/>
<feature type="active site" description="Proton donor/acceptor" evidence="3">
    <location>
        <position position="262"/>
    </location>
</feature>
<dbReference type="Proteomes" id="UP000616143">
    <property type="component" value="Unassembled WGS sequence"/>
</dbReference>
<gene>
    <name evidence="5" type="ORF">GCM10007116_14310</name>
    <name evidence="4" type="ORF">HS1genome_2114</name>
</gene>
<keyword evidence="1 2" id="KW-0479">Metal-binding</keyword>
<dbReference type="Proteomes" id="UP000276741">
    <property type="component" value="Chromosome"/>
</dbReference>
<proteinExistence type="inferred from homology"/>
<evidence type="ECO:0000256" key="1">
    <source>
        <dbReference type="PIRNR" id="PIRNR006615"/>
    </source>
</evidence>
<dbReference type="EMBL" id="BMQS01000012">
    <property type="protein sequence ID" value="GGT97895.1"/>
    <property type="molecule type" value="Genomic_DNA"/>
</dbReference>
<comment type="function">
    <text evidence="1">Broad specificity carboxypetidase that releases amino acids sequentially from the C-terminus, including neutral, aromatic, polar and basic residues.</text>
</comment>
<dbReference type="Gene3D" id="1.10.1370.30">
    <property type="match status" value="1"/>
</dbReference>
<dbReference type="OrthoDB" id="7244at2157"/>
<reference evidence="5" key="4">
    <citation type="submission" date="2020-09" db="EMBL/GenBank/DDBJ databases">
        <authorList>
            <person name="Sun Q."/>
            <person name="Ohkuma M."/>
        </authorList>
    </citation>
    <scope>NUCLEOTIDE SEQUENCE</scope>
    <source>
        <strain evidence="5">JCM 31740</strain>
    </source>
</reference>
<keyword evidence="1" id="KW-0645">Protease</keyword>
<dbReference type="CDD" id="cd06460">
    <property type="entry name" value="M32_Taq"/>
    <property type="match status" value="1"/>
</dbReference>
<evidence type="ECO:0000313" key="6">
    <source>
        <dbReference type="Proteomes" id="UP000276741"/>
    </source>
</evidence>
<feature type="binding site" evidence="2">
    <location>
        <position position="291"/>
    </location>
    <ligand>
        <name>Zn(2+)</name>
        <dbReference type="ChEBI" id="CHEBI:29105"/>
        <note>catalytic</note>
    </ligand>
</feature>
<organism evidence="4 6">
    <name type="scientific">Sulfodiicoccus acidiphilus</name>
    <dbReference type="NCBI Taxonomy" id="1670455"/>
    <lineage>
        <taxon>Archaea</taxon>
        <taxon>Thermoproteota</taxon>
        <taxon>Thermoprotei</taxon>
        <taxon>Sulfolobales</taxon>
        <taxon>Sulfolobaceae</taxon>
        <taxon>Sulfodiicoccus</taxon>
    </lineage>
</organism>
<dbReference type="EMBL" id="AP018553">
    <property type="protein sequence ID" value="BBD73725.1"/>
    <property type="molecule type" value="Genomic_DNA"/>
</dbReference>
<keyword evidence="1 4" id="KW-0121">Carboxypeptidase</keyword>
<keyword evidence="2" id="KW-0862">Zinc</keyword>
<dbReference type="KEGG" id="sacd:HS1genome_2114"/>